<dbReference type="PANTHER" id="PTHR38686:SF1">
    <property type="entry name" value="APOLIPOPROTEIN N-ACYLTRANSFERASE"/>
    <property type="match status" value="1"/>
</dbReference>
<proteinExistence type="inferred from homology"/>
<comment type="subcellular location">
    <subcellularLocation>
        <location evidence="1 9">Cell membrane</location>
        <topology evidence="1 9">Multi-pass membrane protein</topology>
    </subcellularLocation>
</comment>
<feature type="transmembrane region" description="Helical" evidence="9">
    <location>
        <begin position="163"/>
        <end position="185"/>
    </location>
</feature>
<dbReference type="GO" id="GO:0016410">
    <property type="term" value="F:N-acyltransferase activity"/>
    <property type="evidence" value="ECO:0007669"/>
    <property type="project" value="UniProtKB-UniRule"/>
</dbReference>
<dbReference type="NCBIfam" id="TIGR00546">
    <property type="entry name" value="lnt"/>
    <property type="match status" value="1"/>
</dbReference>
<evidence type="ECO:0000256" key="3">
    <source>
        <dbReference type="ARBA" id="ARBA00022475"/>
    </source>
</evidence>
<reference evidence="11 12" key="1">
    <citation type="submission" date="2018-06" db="EMBL/GenBank/DDBJ databases">
        <title>Complete genome of Desulfovibrio indonesiensis P37SLT.</title>
        <authorList>
            <person name="Crispim J.S."/>
            <person name="Vidigal P.M.P."/>
            <person name="Silva L.C.F."/>
            <person name="Laguardia C.N."/>
            <person name="Araujo L.C."/>
            <person name="Dias R.S."/>
            <person name="Sousa M.P."/>
            <person name="Paula S.O."/>
            <person name="Silva C."/>
        </authorList>
    </citation>
    <scope>NUCLEOTIDE SEQUENCE [LARGE SCALE GENOMIC DNA]</scope>
    <source>
        <strain evidence="11 12">P37SLT</strain>
    </source>
</reference>
<feature type="transmembrane region" description="Helical" evidence="9">
    <location>
        <begin position="493"/>
        <end position="512"/>
    </location>
</feature>
<dbReference type="HAMAP" id="MF_01148">
    <property type="entry name" value="Lnt"/>
    <property type="match status" value="1"/>
</dbReference>
<evidence type="ECO:0000256" key="1">
    <source>
        <dbReference type="ARBA" id="ARBA00004651"/>
    </source>
</evidence>
<evidence type="ECO:0000256" key="7">
    <source>
        <dbReference type="ARBA" id="ARBA00023136"/>
    </source>
</evidence>
<keyword evidence="7 9" id="KW-0472">Membrane</keyword>
<comment type="catalytic activity">
    <reaction evidence="9">
        <text>N-terminal S-1,2-diacyl-sn-glyceryl-L-cysteinyl-[lipoprotein] + a glycerophospholipid = N-acyl-S-1,2-diacyl-sn-glyceryl-L-cysteinyl-[lipoprotein] + a 2-acyl-sn-glycero-3-phospholipid + H(+)</text>
        <dbReference type="Rhea" id="RHEA:48228"/>
        <dbReference type="Rhea" id="RHEA-COMP:14681"/>
        <dbReference type="Rhea" id="RHEA-COMP:14684"/>
        <dbReference type="ChEBI" id="CHEBI:15378"/>
        <dbReference type="ChEBI" id="CHEBI:136912"/>
        <dbReference type="ChEBI" id="CHEBI:140656"/>
        <dbReference type="ChEBI" id="CHEBI:140657"/>
        <dbReference type="ChEBI" id="CHEBI:140660"/>
        <dbReference type="EC" id="2.3.1.269"/>
    </reaction>
</comment>
<dbReference type="EMBL" id="QMIE01000004">
    <property type="protein sequence ID" value="TVM18315.1"/>
    <property type="molecule type" value="Genomic_DNA"/>
</dbReference>
<evidence type="ECO:0000256" key="5">
    <source>
        <dbReference type="ARBA" id="ARBA00022692"/>
    </source>
</evidence>
<dbReference type="CDD" id="cd07571">
    <property type="entry name" value="ALP_N-acyl_transferase"/>
    <property type="match status" value="1"/>
</dbReference>
<protein>
    <recommendedName>
        <fullName evidence="9">Apolipoprotein N-acyltransferase</fullName>
        <shortName evidence="9">ALP N-acyltransferase</shortName>
        <ecNumber evidence="9">2.3.1.269</ecNumber>
    </recommendedName>
</protein>
<dbReference type="Pfam" id="PF20154">
    <property type="entry name" value="LNT_N"/>
    <property type="match status" value="1"/>
</dbReference>
<evidence type="ECO:0000313" key="11">
    <source>
        <dbReference type="EMBL" id="TVM18315.1"/>
    </source>
</evidence>
<evidence type="ECO:0000256" key="4">
    <source>
        <dbReference type="ARBA" id="ARBA00022679"/>
    </source>
</evidence>
<dbReference type="InterPro" id="IPR036526">
    <property type="entry name" value="C-N_Hydrolase_sf"/>
</dbReference>
<name>A0A7M3MGZ1_9BACT</name>
<sequence length="518" mass="55619">MTRRETAFAGLAIAALSFFGFANPVWHIPLAALALPGGLYCIAVGSPSQYAAFVRGLLTGGLAYAACLYWVAVPVHDYGLLPWALAAPCPALLGLAMGGYAGIFTMLSRLVGQRLPVVLAVLGAGVLWGALEGLRGILFTGFTWLCLPSAFVPWPAMVQTASLIGAQGLAAVLAALACLPAAALMRCDLKRASRMGLCIASAGGLVLLWLVGANGPLFPLEELRKVRVAMVQGNIDQSMKWEPAYQRETADRYLRAYAIAVKDAETPPELVIWPETAMPFYFQENSVLSLRVRQMADDLGVPLLLGSPGYERDGDELRYYNRAFLLDASGEIADIYDKEHLVPFGEYIPFSDYLPIDKLVHGVGDFAAGEDSGPLTLPPNGDAEQIRLGLLICYETIFPELARKRAVKGSTILVNISNDAWFGRTSAPVQHLHLSALRAVEQGRTLLRATNTGISAVVDPAGRILNATPLFEEATIHAEVALRNGLTPYGRHGGLVLPALVGMGILLVFYAARKKHKA</sequence>
<keyword evidence="3 9" id="KW-1003">Cell membrane</keyword>
<dbReference type="AlphaFoldDB" id="A0A7M3MGZ1"/>
<dbReference type="GO" id="GO:0005886">
    <property type="term" value="C:plasma membrane"/>
    <property type="evidence" value="ECO:0007669"/>
    <property type="project" value="UniProtKB-SubCell"/>
</dbReference>
<dbReference type="InterPro" id="IPR003010">
    <property type="entry name" value="C-N_Hydrolase"/>
</dbReference>
<dbReference type="InterPro" id="IPR004563">
    <property type="entry name" value="Apolipo_AcylTrfase"/>
</dbReference>
<keyword evidence="5 9" id="KW-0812">Transmembrane</keyword>
<keyword evidence="11" id="KW-0449">Lipoprotein</keyword>
<dbReference type="RefSeq" id="WP_144302316.1">
    <property type="nucleotide sequence ID" value="NZ_QMIE01000004.1"/>
</dbReference>
<evidence type="ECO:0000256" key="6">
    <source>
        <dbReference type="ARBA" id="ARBA00022989"/>
    </source>
</evidence>
<comment type="similarity">
    <text evidence="2 9">Belongs to the CN hydrolase family. Apolipoprotein N-acyltransferase subfamily.</text>
</comment>
<keyword evidence="6 9" id="KW-1133">Transmembrane helix</keyword>
<gene>
    <name evidence="9 11" type="primary">lnt</name>
    <name evidence="11" type="ORF">DPQ33_06060</name>
</gene>
<dbReference type="Proteomes" id="UP000448292">
    <property type="component" value="Unassembled WGS sequence"/>
</dbReference>
<evidence type="ECO:0000259" key="10">
    <source>
        <dbReference type="PROSITE" id="PS50263"/>
    </source>
</evidence>
<keyword evidence="8 9" id="KW-0012">Acyltransferase</keyword>
<feature type="domain" description="CN hydrolase" evidence="10">
    <location>
        <begin position="231"/>
        <end position="482"/>
    </location>
</feature>
<feature type="transmembrane region" description="Helical" evidence="9">
    <location>
        <begin position="83"/>
        <end position="107"/>
    </location>
</feature>
<dbReference type="Pfam" id="PF00795">
    <property type="entry name" value="CN_hydrolase"/>
    <property type="match status" value="1"/>
</dbReference>
<feature type="transmembrane region" description="Helical" evidence="9">
    <location>
        <begin position="50"/>
        <end position="71"/>
    </location>
</feature>
<keyword evidence="4 9" id="KW-0808">Transferase</keyword>
<dbReference type="InterPro" id="IPR045378">
    <property type="entry name" value="LNT_N"/>
</dbReference>
<organism evidence="11 12">
    <name type="scientific">Oceanidesulfovibrio indonesiensis</name>
    <dbReference type="NCBI Taxonomy" id="54767"/>
    <lineage>
        <taxon>Bacteria</taxon>
        <taxon>Pseudomonadati</taxon>
        <taxon>Thermodesulfobacteriota</taxon>
        <taxon>Desulfovibrionia</taxon>
        <taxon>Desulfovibrionales</taxon>
        <taxon>Desulfovibrionaceae</taxon>
        <taxon>Oceanidesulfovibrio</taxon>
    </lineage>
</organism>
<comment type="pathway">
    <text evidence="9">Protein modification; lipoprotein biosynthesis (N-acyl transfer).</text>
</comment>
<accession>A0A7M3MGZ1</accession>
<comment type="function">
    <text evidence="9">Catalyzes the phospholipid dependent N-acylation of the N-terminal cysteine of apolipoprotein, the last step in lipoprotein maturation.</text>
</comment>
<evidence type="ECO:0000256" key="2">
    <source>
        <dbReference type="ARBA" id="ARBA00010065"/>
    </source>
</evidence>
<dbReference type="PROSITE" id="PS50263">
    <property type="entry name" value="CN_HYDROLASE"/>
    <property type="match status" value="1"/>
</dbReference>
<dbReference type="SUPFAM" id="SSF56317">
    <property type="entry name" value="Carbon-nitrogen hydrolase"/>
    <property type="match status" value="1"/>
</dbReference>
<evidence type="ECO:0000256" key="8">
    <source>
        <dbReference type="ARBA" id="ARBA00023315"/>
    </source>
</evidence>
<feature type="transmembrane region" description="Helical" evidence="9">
    <location>
        <begin position="113"/>
        <end position="131"/>
    </location>
</feature>
<dbReference type="UniPathway" id="UPA00666"/>
<dbReference type="OrthoDB" id="9804277at2"/>
<evidence type="ECO:0000313" key="12">
    <source>
        <dbReference type="Proteomes" id="UP000448292"/>
    </source>
</evidence>
<dbReference type="PANTHER" id="PTHR38686">
    <property type="entry name" value="APOLIPOPROTEIN N-ACYLTRANSFERASE"/>
    <property type="match status" value="1"/>
</dbReference>
<dbReference type="EC" id="2.3.1.269" evidence="9"/>
<keyword evidence="12" id="KW-1185">Reference proteome</keyword>
<dbReference type="GO" id="GO:0042158">
    <property type="term" value="P:lipoprotein biosynthetic process"/>
    <property type="evidence" value="ECO:0007669"/>
    <property type="project" value="UniProtKB-UniRule"/>
</dbReference>
<feature type="transmembrane region" description="Helical" evidence="9">
    <location>
        <begin position="197"/>
        <end position="218"/>
    </location>
</feature>
<dbReference type="Gene3D" id="3.60.110.10">
    <property type="entry name" value="Carbon-nitrogen hydrolase"/>
    <property type="match status" value="1"/>
</dbReference>
<comment type="caution">
    <text evidence="11">The sequence shown here is derived from an EMBL/GenBank/DDBJ whole genome shotgun (WGS) entry which is preliminary data.</text>
</comment>
<evidence type="ECO:0000256" key="9">
    <source>
        <dbReference type="HAMAP-Rule" id="MF_01148"/>
    </source>
</evidence>